<keyword evidence="3" id="KW-0227">DNA damage</keyword>
<evidence type="ECO:0000256" key="1">
    <source>
        <dbReference type="ARBA" id="ARBA00004123"/>
    </source>
</evidence>
<dbReference type="GO" id="GO:0006260">
    <property type="term" value="P:DNA replication"/>
    <property type="evidence" value="ECO:0007669"/>
    <property type="project" value="UniProtKB-KW"/>
</dbReference>
<evidence type="ECO:0000256" key="4">
    <source>
        <dbReference type="ARBA" id="ARBA00023186"/>
    </source>
</evidence>
<evidence type="ECO:0000259" key="10">
    <source>
        <dbReference type="Pfam" id="PF21796"/>
    </source>
</evidence>
<dbReference type="InterPro" id="IPR021644">
    <property type="entry name" value="CAF-1_p150_acidic"/>
</dbReference>
<dbReference type="GO" id="GO:0033186">
    <property type="term" value="C:CAF-1 complex"/>
    <property type="evidence" value="ECO:0007669"/>
    <property type="project" value="TreeGrafter"/>
</dbReference>
<keyword evidence="6" id="KW-0539">Nucleus</keyword>
<dbReference type="GO" id="GO:0005634">
    <property type="term" value="C:nucleus"/>
    <property type="evidence" value="ECO:0007669"/>
    <property type="project" value="UniProtKB-SubCell"/>
</dbReference>
<dbReference type="PANTHER" id="PTHR15272">
    <property type="entry name" value="CHROMATIN ASSEMBLY FACTOR 1 SUBUNIT A CAF-1 SUBUNIT A"/>
    <property type="match status" value="1"/>
</dbReference>
<dbReference type="GO" id="GO:0006281">
    <property type="term" value="P:DNA repair"/>
    <property type="evidence" value="ECO:0007669"/>
    <property type="project" value="UniProtKB-KW"/>
</dbReference>
<name>A0A1G4K7P4_9SACH</name>
<feature type="region of interest" description="Disordered" evidence="7">
    <location>
        <begin position="367"/>
        <end position="416"/>
    </location>
</feature>
<organism evidence="11 12">
    <name type="scientific">Lachancea nothofagi CBS 11611</name>
    <dbReference type="NCBI Taxonomy" id="1266666"/>
    <lineage>
        <taxon>Eukaryota</taxon>
        <taxon>Fungi</taxon>
        <taxon>Dikarya</taxon>
        <taxon>Ascomycota</taxon>
        <taxon>Saccharomycotina</taxon>
        <taxon>Saccharomycetes</taxon>
        <taxon>Saccharomycetales</taxon>
        <taxon>Saccharomycetaceae</taxon>
        <taxon>Lachancea</taxon>
    </lineage>
</organism>
<feature type="region of interest" description="Disordered" evidence="7">
    <location>
        <begin position="483"/>
        <end position="510"/>
    </location>
</feature>
<evidence type="ECO:0000313" key="12">
    <source>
        <dbReference type="Proteomes" id="UP000189911"/>
    </source>
</evidence>
<sequence>MTNVPSIAMDKTDISVKLSQELVKDQNSRTMQQVAVQQDNVKNERDTQSSRENGSTKPVLKASSDGGSRDSQDLTDTDLQSGDSRQSKLAKEEAKRNREQQKEEQRLQKELKKEQERRERDLKREHEKQEKELKRQEEKKRKEDEKKVRERKKEEDKRNRELKREHEKIEREQRKEEERQRKKLEEKIKREDEKKQKEEIADRSQTKIGTFFKKSNSMKNVVSTKTDFEKSFLPFYVKDGTVMGESFSRSPEQLQITKKAIDVQLTLKSTPEESLHWLRSQQVRRGYPVTKTAVELVQLMTSKNKTNEELEERLRQIPVKYIKFYENVRPPYVGTYSQCIELPRNNPFATEGTGFDYEYDSDWDWVNEEEGEGGDVEDLEDGDEDDEDDDAEDGTDDEFEGFLDREDSHGPRDGKKFLGPLIPLVRLRSDLEKMDDDDRQYFQMVSVELLIPESHDPYLIDSGRGSNTNGGNKRKASELIATSTGGSGSVQSTDNGQNPSQVSPLHSKKSKSLISDSSSLLKIFAEVHESTFSLGTITEILQKQLSAHSKAAIRDTIKEHTTRPMAKAGKSRMWLVKDLNLWESLKRA</sequence>
<feature type="compositionally biased region" description="Basic and acidic residues" evidence="7">
    <location>
        <begin position="85"/>
        <end position="201"/>
    </location>
</feature>
<dbReference type="OrthoDB" id="79480at2759"/>
<keyword evidence="2" id="KW-0235">DNA replication</keyword>
<feature type="compositionally biased region" description="Polar residues" evidence="7">
    <location>
        <begin position="28"/>
        <end position="40"/>
    </location>
</feature>
<feature type="compositionally biased region" description="Basic and acidic residues" evidence="7">
    <location>
        <begin position="402"/>
        <end position="416"/>
    </location>
</feature>
<dbReference type="EMBL" id="LT598452">
    <property type="protein sequence ID" value="SCU99993.1"/>
    <property type="molecule type" value="Genomic_DNA"/>
</dbReference>
<keyword evidence="4" id="KW-0143">Chaperone</keyword>
<evidence type="ECO:0000256" key="7">
    <source>
        <dbReference type="SAM" id="MobiDB-lite"/>
    </source>
</evidence>
<dbReference type="Pfam" id="PF21796">
    <property type="entry name" value="Cac1_C"/>
    <property type="match status" value="1"/>
</dbReference>
<feature type="domain" description="Chromatin assembly factor 1 subunit Cac1-like C-terminal" evidence="10">
    <location>
        <begin position="520"/>
        <end position="575"/>
    </location>
</feature>
<evidence type="ECO:0000259" key="8">
    <source>
        <dbReference type="Pfam" id="PF11600"/>
    </source>
</evidence>
<dbReference type="Pfam" id="PF12253">
    <property type="entry name" value="CAF1A_dimeriz"/>
    <property type="match status" value="1"/>
</dbReference>
<dbReference type="GO" id="GO:0006334">
    <property type="term" value="P:nucleosome assembly"/>
    <property type="evidence" value="ECO:0007669"/>
    <property type="project" value="TreeGrafter"/>
</dbReference>
<evidence type="ECO:0000259" key="9">
    <source>
        <dbReference type="Pfam" id="PF12253"/>
    </source>
</evidence>
<evidence type="ECO:0000256" key="2">
    <source>
        <dbReference type="ARBA" id="ARBA00022705"/>
    </source>
</evidence>
<dbReference type="InterPro" id="IPR022043">
    <property type="entry name" value="CAF1A_DD"/>
</dbReference>
<dbReference type="Pfam" id="PF11600">
    <property type="entry name" value="CAF1A_acidic"/>
    <property type="match status" value="1"/>
</dbReference>
<evidence type="ECO:0000256" key="6">
    <source>
        <dbReference type="ARBA" id="ARBA00023242"/>
    </source>
</evidence>
<reference evidence="12" key="1">
    <citation type="submission" date="2016-03" db="EMBL/GenBank/DDBJ databases">
        <authorList>
            <person name="Devillers Hugo."/>
        </authorList>
    </citation>
    <scope>NUCLEOTIDE SEQUENCE [LARGE SCALE GENOMIC DNA]</scope>
</reference>
<dbReference type="Proteomes" id="UP000189911">
    <property type="component" value="Chromosome F"/>
</dbReference>
<evidence type="ECO:0000256" key="5">
    <source>
        <dbReference type="ARBA" id="ARBA00023204"/>
    </source>
</evidence>
<comment type="subcellular location">
    <subcellularLocation>
        <location evidence="1">Nucleus</location>
    </subcellularLocation>
</comment>
<proteinExistence type="predicted"/>
<dbReference type="PANTHER" id="PTHR15272:SF0">
    <property type="entry name" value="CHROMATIN ASSEMBLY FACTOR 1 SUBUNIT A"/>
    <property type="match status" value="1"/>
</dbReference>
<feature type="region of interest" description="Disordered" evidence="7">
    <location>
        <begin position="24"/>
        <end position="201"/>
    </location>
</feature>
<evidence type="ECO:0000256" key="3">
    <source>
        <dbReference type="ARBA" id="ARBA00022763"/>
    </source>
</evidence>
<feature type="domain" description="Chromatin assembly factor 1 subunit A dimerization" evidence="9">
    <location>
        <begin position="320"/>
        <end position="392"/>
    </location>
</feature>
<gene>
    <name evidence="11" type="ORF">LANO_0F04676G</name>
</gene>
<keyword evidence="12" id="KW-1185">Reference proteome</keyword>
<dbReference type="InterPro" id="IPR048800">
    <property type="entry name" value="Cac1-like_C"/>
</dbReference>
<dbReference type="AlphaFoldDB" id="A0A1G4K7P4"/>
<accession>A0A1G4K7P4</accession>
<feature type="compositionally biased region" description="Acidic residues" evidence="7">
    <location>
        <begin position="367"/>
        <end position="401"/>
    </location>
</feature>
<protein>
    <submittedName>
        <fullName evidence="11">LANO_0F04676g1_1</fullName>
    </submittedName>
</protein>
<evidence type="ECO:0000313" key="11">
    <source>
        <dbReference type="EMBL" id="SCU99993.1"/>
    </source>
</evidence>
<feature type="domain" description="Chromatin assembly factor 1 p150 subunit acidic region" evidence="8">
    <location>
        <begin position="123"/>
        <end position="240"/>
    </location>
</feature>
<keyword evidence="5" id="KW-0234">DNA repair</keyword>